<sequence>MRFSFNNYCLTVLLLSGFLSFAIAVVKDKLFANVVNADRAFNLGKRGIVRRPSRVQSMPVFGPLSLNSNKLIININ</sequence>
<feature type="signal peptide" evidence="1">
    <location>
        <begin position="1"/>
        <end position="24"/>
    </location>
</feature>
<accession>A0AAW2GPG5</accession>
<dbReference type="AlphaFoldDB" id="A0AAW2GPG5"/>
<evidence type="ECO:0000256" key="1">
    <source>
        <dbReference type="SAM" id="SignalP"/>
    </source>
</evidence>
<evidence type="ECO:0000313" key="2">
    <source>
        <dbReference type="EMBL" id="KAL0129136.1"/>
    </source>
</evidence>
<protein>
    <submittedName>
        <fullName evidence="2">Uncharacterized protein</fullName>
    </submittedName>
</protein>
<dbReference type="EMBL" id="JADYXP020000003">
    <property type="protein sequence ID" value="KAL0129136.1"/>
    <property type="molecule type" value="Genomic_DNA"/>
</dbReference>
<reference evidence="2 3" key="1">
    <citation type="submission" date="2023-03" db="EMBL/GenBank/DDBJ databases">
        <title>High recombination rates correlate with genetic variation in Cardiocondyla obscurior ants.</title>
        <authorList>
            <person name="Errbii M."/>
        </authorList>
    </citation>
    <scope>NUCLEOTIDE SEQUENCE [LARGE SCALE GENOMIC DNA]</scope>
    <source>
        <strain evidence="2">Alpha-2009</strain>
        <tissue evidence="2">Whole body</tissue>
    </source>
</reference>
<name>A0AAW2GPG5_9HYME</name>
<gene>
    <name evidence="2" type="ORF">PUN28_004078</name>
</gene>
<comment type="caution">
    <text evidence="2">The sequence shown here is derived from an EMBL/GenBank/DDBJ whole genome shotgun (WGS) entry which is preliminary data.</text>
</comment>
<dbReference type="Proteomes" id="UP001430953">
    <property type="component" value="Unassembled WGS sequence"/>
</dbReference>
<evidence type="ECO:0000313" key="3">
    <source>
        <dbReference type="Proteomes" id="UP001430953"/>
    </source>
</evidence>
<keyword evidence="1" id="KW-0732">Signal</keyword>
<feature type="chain" id="PRO_5043699633" evidence="1">
    <location>
        <begin position="25"/>
        <end position="76"/>
    </location>
</feature>
<organism evidence="2 3">
    <name type="scientific">Cardiocondyla obscurior</name>
    <dbReference type="NCBI Taxonomy" id="286306"/>
    <lineage>
        <taxon>Eukaryota</taxon>
        <taxon>Metazoa</taxon>
        <taxon>Ecdysozoa</taxon>
        <taxon>Arthropoda</taxon>
        <taxon>Hexapoda</taxon>
        <taxon>Insecta</taxon>
        <taxon>Pterygota</taxon>
        <taxon>Neoptera</taxon>
        <taxon>Endopterygota</taxon>
        <taxon>Hymenoptera</taxon>
        <taxon>Apocrita</taxon>
        <taxon>Aculeata</taxon>
        <taxon>Formicoidea</taxon>
        <taxon>Formicidae</taxon>
        <taxon>Myrmicinae</taxon>
        <taxon>Cardiocondyla</taxon>
    </lineage>
</organism>
<keyword evidence="3" id="KW-1185">Reference proteome</keyword>
<proteinExistence type="predicted"/>